<name>A0A812SUN1_SYMPI</name>
<evidence type="ECO:0000313" key="5">
    <source>
        <dbReference type="Proteomes" id="UP000649617"/>
    </source>
</evidence>
<feature type="region of interest" description="Disordered" evidence="2">
    <location>
        <begin position="128"/>
        <end position="156"/>
    </location>
</feature>
<dbReference type="InterPro" id="IPR036875">
    <property type="entry name" value="Znf_CCHC_sf"/>
</dbReference>
<feature type="compositionally biased region" description="Basic and acidic residues" evidence="2">
    <location>
        <begin position="66"/>
        <end position="95"/>
    </location>
</feature>
<dbReference type="GO" id="GO:0006508">
    <property type="term" value="P:proteolysis"/>
    <property type="evidence" value="ECO:0007669"/>
    <property type="project" value="InterPro"/>
</dbReference>
<dbReference type="OrthoDB" id="416190at2759"/>
<keyword evidence="1" id="KW-0863">Zinc-finger</keyword>
<reference evidence="4" key="1">
    <citation type="submission" date="2021-02" db="EMBL/GenBank/DDBJ databases">
        <authorList>
            <person name="Dougan E. K."/>
            <person name="Rhodes N."/>
            <person name="Thang M."/>
            <person name="Chan C."/>
        </authorList>
    </citation>
    <scope>NUCLEOTIDE SEQUENCE</scope>
</reference>
<keyword evidence="5" id="KW-1185">Reference proteome</keyword>
<comment type="caution">
    <text evidence="4">The sequence shown here is derived from an EMBL/GenBank/DDBJ whole genome shotgun (WGS) entry which is preliminary data.</text>
</comment>
<dbReference type="InterPro" id="IPR001878">
    <property type="entry name" value="Znf_CCHC"/>
</dbReference>
<dbReference type="AlphaFoldDB" id="A0A812SUN1"/>
<accession>A0A812SUN1</accession>
<feature type="region of interest" description="Disordered" evidence="2">
    <location>
        <begin position="433"/>
        <end position="476"/>
    </location>
</feature>
<dbReference type="EMBL" id="CAJNIZ010026376">
    <property type="protein sequence ID" value="CAE7491421.1"/>
    <property type="molecule type" value="Genomic_DNA"/>
</dbReference>
<gene>
    <name evidence="4" type="ORF">SPIL2461_LOCUS12667</name>
</gene>
<dbReference type="Gene3D" id="4.10.60.10">
    <property type="entry name" value="Zinc finger, CCHC-type"/>
    <property type="match status" value="1"/>
</dbReference>
<evidence type="ECO:0000259" key="3">
    <source>
        <dbReference type="PROSITE" id="PS50158"/>
    </source>
</evidence>
<feature type="non-terminal residue" evidence="4">
    <location>
        <position position="1"/>
    </location>
</feature>
<dbReference type="InterPro" id="IPR001969">
    <property type="entry name" value="Aspartic_peptidase_AS"/>
</dbReference>
<organism evidence="4 5">
    <name type="scientific">Symbiodinium pilosum</name>
    <name type="common">Dinoflagellate</name>
    <dbReference type="NCBI Taxonomy" id="2952"/>
    <lineage>
        <taxon>Eukaryota</taxon>
        <taxon>Sar</taxon>
        <taxon>Alveolata</taxon>
        <taxon>Dinophyceae</taxon>
        <taxon>Suessiales</taxon>
        <taxon>Symbiodiniaceae</taxon>
        <taxon>Symbiodinium</taxon>
    </lineage>
</organism>
<dbReference type="SMART" id="SM00343">
    <property type="entry name" value="ZnF_C2HC"/>
    <property type="match status" value="1"/>
</dbReference>
<dbReference type="PROSITE" id="PS50158">
    <property type="entry name" value="ZF_CCHC"/>
    <property type="match status" value="1"/>
</dbReference>
<keyword evidence="1" id="KW-0479">Metal-binding</keyword>
<feature type="compositionally biased region" description="Low complexity" evidence="2">
    <location>
        <begin position="132"/>
        <end position="144"/>
    </location>
</feature>
<dbReference type="PROSITE" id="PS00141">
    <property type="entry name" value="ASP_PROTEASE"/>
    <property type="match status" value="1"/>
</dbReference>
<feature type="domain" description="CCHC-type" evidence="3">
    <location>
        <begin position="109"/>
        <end position="123"/>
    </location>
</feature>
<proteinExistence type="predicted"/>
<feature type="compositionally biased region" description="Polar residues" evidence="2">
    <location>
        <begin position="451"/>
        <end position="473"/>
    </location>
</feature>
<feature type="region of interest" description="Disordered" evidence="2">
    <location>
        <begin position="51"/>
        <end position="110"/>
    </location>
</feature>
<dbReference type="Pfam" id="PF00098">
    <property type="entry name" value="zf-CCHC"/>
    <property type="match status" value="1"/>
</dbReference>
<dbReference type="SUPFAM" id="SSF57756">
    <property type="entry name" value="Retrovirus zinc finger-like domains"/>
    <property type="match status" value="1"/>
</dbReference>
<evidence type="ECO:0000256" key="2">
    <source>
        <dbReference type="SAM" id="MobiDB-lite"/>
    </source>
</evidence>
<dbReference type="Proteomes" id="UP000649617">
    <property type="component" value="Unassembled WGS sequence"/>
</dbReference>
<dbReference type="GO" id="GO:0008270">
    <property type="term" value="F:zinc ion binding"/>
    <property type="evidence" value="ECO:0007669"/>
    <property type="project" value="UniProtKB-KW"/>
</dbReference>
<evidence type="ECO:0000256" key="1">
    <source>
        <dbReference type="PROSITE-ProRule" id="PRU00047"/>
    </source>
</evidence>
<protein>
    <recommendedName>
        <fullName evidence="3">CCHC-type domain-containing protein</fullName>
    </recommendedName>
</protein>
<dbReference type="GO" id="GO:0004190">
    <property type="term" value="F:aspartic-type endopeptidase activity"/>
    <property type="evidence" value="ECO:0007669"/>
    <property type="project" value="InterPro"/>
</dbReference>
<keyword evidence="1" id="KW-0862">Zinc</keyword>
<evidence type="ECO:0000313" key="4">
    <source>
        <dbReference type="EMBL" id="CAE7491421.1"/>
    </source>
</evidence>
<sequence>LEQAIGEYDSIASVPMSDDQKVASLLRSVVVRYDASSSKWGASVAATFGLTEGKGGTFQDQPTPMEIDRLGKDGKGKGGKNREGKGKGKGKDGKGKGKQAHNPDANKTCHNCQRKGHFARDCPFPKKVQQVEAEASPSQPASAEGNGGNGKPKAIPKPQIRRLMLNLDDFSESNEGQVCVVQMDRLDCKHFSPCVCFSACSSIGQCASVCDGASSGLCTKGPGSCACLGHSTCASASTCKVSPGEGSSLMCRVCGYISGLISGCCVSHNAALREPPSQERRRFDGGCVRMLSQDDELGEEVEFILDSGSDASCLPPSLQWVGKLSSTDRSKYSDAQGNPLHVSGTRRAVLTFADQDQHCSGVVSETFLVAPSVETPLLAVGKMYRAGFGIENLGDGEMYLRNPDNTFRARVYLKNNSLAARCRIRMMSQLDHAHGTPEDSNCNAQVVPEVPTSSAQASPEVPSSSAQGSSEVPSSVAGAVSGIPGAQCSVRAVTCAIENLSTSIPDYFVQLGPDIFALKGYSVRHVDLGMALPREGCDFRSTLIRDGDKWLVLEWCEPVSDMEDPSGFLTDGPEPRGHCVWKSQIHCPCRCWTDCH</sequence>
<dbReference type="GO" id="GO:0003676">
    <property type="term" value="F:nucleic acid binding"/>
    <property type="evidence" value="ECO:0007669"/>
    <property type="project" value="InterPro"/>
</dbReference>